<keyword evidence="1" id="KW-0812">Transmembrane</keyword>
<sequence length="198" mass="22785">MHARTHATLSCSVRFQIQNDIFVPNFRRKEVSLSTARYPIPRFNNSHPTIHTCRRCEVPLPVHPAAGFFHLFFAWTRLRFALAQGALESIAHSYSNETHAAAAAAAAVFGRPHNTFQNAFNSIFLNHPFGYSCTFLFPLLFLFWPRLQDYAIHDHALSSCNIITSWVLSFIFFLLSFFPSFFIYFTQPPFSFYHGAIQ</sequence>
<feature type="transmembrane region" description="Helical" evidence="1">
    <location>
        <begin position="163"/>
        <end position="185"/>
    </location>
</feature>
<evidence type="ECO:0000313" key="3">
    <source>
        <dbReference type="Proteomes" id="UP000054166"/>
    </source>
</evidence>
<keyword evidence="3" id="KW-1185">Reference proteome</keyword>
<reference evidence="2 3" key="1">
    <citation type="submission" date="2014-04" db="EMBL/GenBank/DDBJ databases">
        <authorList>
            <consortium name="DOE Joint Genome Institute"/>
            <person name="Kuo A."/>
            <person name="Tarkka M."/>
            <person name="Buscot F."/>
            <person name="Kohler A."/>
            <person name="Nagy L.G."/>
            <person name="Floudas D."/>
            <person name="Copeland A."/>
            <person name="Barry K.W."/>
            <person name="Cichocki N."/>
            <person name="Veneault-Fourrey C."/>
            <person name="LaButti K."/>
            <person name="Lindquist E.A."/>
            <person name="Lipzen A."/>
            <person name="Lundell T."/>
            <person name="Morin E."/>
            <person name="Murat C."/>
            <person name="Sun H."/>
            <person name="Tunlid A."/>
            <person name="Henrissat B."/>
            <person name="Grigoriev I.V."/>
            <person name="Hibbett D.S."/>
            <person name="Martin F."/>
            <person name="Nordberg H.P."/>
            <person name="Cantor M.N."/>
            <person name="Hua S.X."/>
        </authorList>
    </citation>
    <scope>NUCLEOTIDE SEQUENCE [LARGE SCALE GENOMIC DNA]</scope>
    <source>
        <strain evidence="2 3">F 1598</strain>
    </source>
</reference>
<keyword evidence="1" id="KW-0472">Membrane</keyword>
<dbReference type="HOGENOM" id="CLU_1378610_0_0_1"/>
<name>A0A0C3AE96_PILCF</name>
<accession>A0A0C3AE96</accession>
<organism evidence="2 3">
    <name type="scientific">Piloderma croceum (strain F 1598)</name>
    <dbReference type="NCBI Taxonomy" id="765440"/>
    <lineage>
        <taxon>Eukaryota</taxon>
        <taxon>Fungi</taxon>
        <taxon>Dikarya</taxon>
        <taxon>Basidiomycota</taxon>
        <taxon>Agaricomycotina</taxon>
        <taxon>Agaricomycetes</taxon>
        <taxon>Agaricomycetidae</taxon>
        <taxon>Atheliales</taxon>
        <taxon>Atheliaceae</taxon>
        <taxon>Piloderma</taxon>
    </lineage>
</organism>
<dbReference type="Proteomes" id="UP000054166">
    <property type="component" value="Unassembled WGS sequence"/>
</dbReference>
<keyword evidence="1" id="KW-1133">Transmembrane helix</keyword>
<dbReference type="InParanoid" id="A0A0C3AE96"/>
<evidence type="ECO:0000313" key="2">
    <source>
        <dbReference type="EMBL" id="KIM72088.1"/>
    </source>
</evidence>
<reference evidence="3" key="2">
    <citation type="submission" date="2015-01" db="EMBL/GenBank/DDBJ databases">
        <title>Evolutionary Origins and Diversification of the Mycorrhizal Mutualists.</title>
        <authorList>
            <consortium name="DOE Joint Genome Institute"/>
            <consortium name="Mycorrhizal Genomics Consortium"/>
            <person name="Kohler A."/>
            <person name="Kuo A."/>
            <person name="Nagy L.G."/>
            <person name="Floudas D."/>
            <person name="Copeland A."/>
            <person name="Barry K.W."/>
            <person name="Cichocki N."/>
            <person name="Veneault-Fourrey C."/>
            <person name="LaButti K."/>
            <person name="Lindquist E.A."/>
            <person name="Lipzen A."/>
            <person name="Lundell T."/>
            <person name="Morin E."/>
            <person name="Murat C."/>
            <person name="Riley R."/>
            <person name="Ohm R."/>
            <person name="Sun H."/>
            <person name="Tunlid A."/>
            <person name="Henrissat B."/>
            <person name="Grigoriev I.V."/>
            <person name="Hibbett D.S."/>
            <person name="Martin F."/>
        </authorList>
    </citation>
    <scope>NUCLEOTIDE SEQUENCE [LARGE SCALE GENOMIC DNA]</scope>
    <source>
        <strain evidence="3">F 1598</strain>
    </source>
</reference>
<feature type="transmembrane region" description="Helical" evidence="1">
    <location>
        <begin position="123"/>
        <end position="143"/>
    </location>
</feature>
<evidence type="ECO:0000256" key="1">
    <source>
        <dbReference type="SAM" id="Phobius"/>
    </source>
</evidence>
<proteinExistence type="predicted"/>
<gene>
    <name evidence="2" type="ORF">PILCRDRAFT_746267</name>
</gene>
<dbReference type="AlphaFoldDB" id="A0A0C3AE96"/>
<dbReference type="EMBL" id="KN833164">
    <property type="protein sequence ID" value="KIM72088.1"/>
    <property type="molecule type" value="Genomic_DNA"/>
</dbReference>
<protein>
    <submittedName>
        <fullName evidence="2">Uncharacterized protein</fullName>
    </submittedName>
</protein>